<dbReference type="OrthoDB" id="9814042at2"/>
<dbReference type="InterPro" id="IPR013360">
    <property type="entry name" value="Pilus_4_PilW"/>
</dbReference>
<dbReference type="Gene3D" id="1.25.40.10">
    <property type="entry name" value="Tetratricopeptide repeat domain"/>
    <property type="match status" value="1"/>
</dbReference>
<keyword evidence="1" id="KW-0677">Repeat</keyword>
<protein>
    <submittedName>
        <fullName evidence="5">Type IV pilus assembly protein PilF</fullName>
    </submittedName>
</protein>
<organism evidence="5 6">
    <name type="scientific">Sphaerotilus hippei</name>
    <dbReference type="NCBI Taxonomy" id="744406"/>
    <lineage>
        <taxon>Bacteria</taxon>
        <taxon>Pseudomonadati</taxon>
        <taxon>Pseudomonadota</taxon>
        <taxon>Betaproteobacteria</taxon>
        <taxon>Burkholderiales</taxon>
        <taxon>Sphaerotilaceae</taxon>
        <taxon>Sphaerotilus</taxon>
    </lineage>
</organism>
<evidence type="ECO:0000256" key="3">
    <source>
        <dbReference type="PROSITE-ProRule" id="PRU00339"/>
    </source>
</evidence>
<dbReference type="SMART" id="SM00028">
    <property type="entry name" value="TPR"/>
    <property type="match status" value="4"/>
</dbReference>
<feature type="repeat" description="TPR" evidence="3">
    <location>
        <begin position="80"/>
        <end position="113"/>
    </location>
</feature>
<dbReference type="InterPro" id="IPR019734">
    <property type="entry name" value="TPR_rpt"/>
</dbReference>
<sequence>MEAVLSRLLEPVSRRGGPFVAAALVLLLSACVSSPGETVTSTSLPSMDRPGDDAPAPVAAPSGRPDLVTASDESPAARRARIRLELASAYFSQGQTTTALDEVKRALVADPESVAAFNLRGLIYASLGDHGLAQDSFRRALQLRPDDADTLHNYGWYLCQQRRFSDARTQLQAALRVPQYGGAAKTLLALGLCESRAGEPAAAERQLMRSYELDPGNPSTAVNLSDLLMRRGELDRALFYVRRVNQRPELASAETLWLEARIERRRGATTRVQDLGAALRERFPASREAAAMERGQFDE</sequence>
<dbReference type="InterPro" id="IPR011990">
    <property type="entry name" value="TPR-like_helical_dom_sf"/>
</dbReference>
<dbReference type="PROSITE" id="PS50005">
    <property type="entry name" value="TPR"/>
    <property type="match status" value="2"/>
</dbReference>
<dbReference type="Proteomes" id="UP000247811">
    <property type="component" value="Unassembled WGS sequence"/>
</dbReference>
<evidence type="ECO:0000256" key="2">
    <source>
        <dbReference type="ARBA" id="ARBA00022803"/>
    </source>
</evidence>
<dbReference type="AlphaFoldDB" id="A0A318H5B0"/>
<proteinExistence type="predicted"/>
<evidence type="ECO:0000313" key="6">
    <source>
        <dbReference type="Proteomes" id="UP000247811"/>
    </source>
</evidence>
<keyword evidence="6" id="KW-1185">Reference proteome</keyword>
<dbReference type="InterPro" id="IPR052346">
    <property type="entry name" value="O-mannosyl-transferase_TMTC"/>
</dbReference>
<dbReference type="NCBIfam" id="TIGR02521">
    <property type="entry name" value="type_IV_pilW"/>
    <property type="match status" value="1"/>
</dbReference>
<evidence type="ECO:0000256" key="4">
    <source>
        <dbReference type="SAM" id="MobiDB-lite"/>
    </source>
</evidence>
<dbReference type="EMBL" id="QJJS01000002">
    <property type="protein sequence ID" value="PXW98627.1"/>
    <property type="molecule type" value="Genomic_DNA"/>
</dbReference>
<evidence type="ECO:0000313" key="5">
    <source>
        <dbReference type="EMBL" id="PXW98627.1"/>
    </source>
</evidence>
<evidence type="ECO:0000256" key="1">
    <source>
        <dbReference type="ARBA" id="ARBA00022737"/>
    </source>
</evidence>
<dbReference type="Pfam" id="PF13432">
    <property type="entry name" value="TPR_16"/>
    <property type="match status" value="2"/>
</dbReference>
<dbReference type="PANTHER" id="PTHR44227">
    <property type="match status" value="1"/>
</dbReference>
<accession>A0A318H5B0</accession>
<feature type="repeat" description="TPR" evidence="3">
    <location>
        <begin position="114"/>
        <end position="147"/>
    </location>
</feature>
<reference evidence="5 6" key="1">
    <citation type="submission" date="2018-05" db="EMBL/GenBank/DDBJ databases">
        <title>Genomic Encyclopedia of Type Strains, Phase IV (KMG-IV): sequencing the most valuable type-strain genomes for metagenomic binning, comparative biology and taxonomic classification.</title>
        <authorList>
            <person name="Goeker M."/>
        </authorList>
    </citation>
    <scope>NUCLEOTIDE SEQUENCE [LARGE SCALE GENOMIC DNA]</scope>
    <source>
        <strain evidence="5 6">DSM 566</strain>
    </source>
</reference>
<dbReference type="SUPFAM" id="SSF48452">
    <property type="entry name" value="TPR-like"/>
    <property type="match status" value="1"/>
</dbReference>
<gene>
    <name evidence="5" type="ORF">C7444_102105</name>
</gene>
<comment type="caution">
    <text evidence="5">The sequence shown here is derived from an EMBL/GenBank/DDBJ whole genome shotgun (WGS) entry which is preliminary data.</text>
</comment>
<feature type="compositionally biased region" description="Polar residues" evidence="4">
    <location>
        <begin position="35"/>
        <end position="45"/>
    </location>
</feature>
<name>A0A318H5B0_9BURK</name>
<dbReference type="PROSITE" id="PS51257">
    <property type="entry name" value="PROKAR_LIPOPROTEIN"/>
    <property type="match status" value="1"/>
</dbReference>
<keyword evidence="2 3" id="KW-0802">TPR repeat</keyword>
<dbReference type="PANTHER" id="PTHR44227:SF3">
    <property type="entry name" value="PROTEIN O-MANNOSYL-TRANSFERASE TMTC4"/>
    <property type="match status" value="1"/>
</dbReference>
<feature type="region of interest" description="Disordered" evidence="4">
    <location>
        <begin position="35"/>
        <end position="74"/>
    </location>
</feature>